<name>A0A4Q2UBQ6_9HYPH</name>
<dbReference type="AlphaFoldDB" id="A0A4Q2UBQ6"/>
<feature type="region of interest" description="Disordered" evidence="1">
    <location>
        <begin position="1"/>
        <end position="47"/>
    </location>
</feature>
<dbReference type="RefSeq" id="WP_129225006.1">
    <property type="nucleotide sequence ID" value="NZ_QYBB01000006.1"/>
</dbReference>
<dbReference type="EMBL" id="QYBB01000006">
    <property type="protein sequence ID" value="RYC32536.1"/>
    <property type="molecule type" value="Genomic_DNA"/>
</dbReference>
<accession>A0A4Q2UBQ6</accession>
<protein>
    <submittedName>
        <fullName evidence="2">Uncharacterized protein</fullName>
    </submittedName>
</protein>
<sequence length="76" mass="8214">MPKLPRPKLRPRPEADDDALLPGPPAPPSSKRPDDRPPEPLDAAHRDAVLEGLDQMKRGDLASDDEIAAIYGRAGL</sequence>
<organism evidence="2 3">
    <name type="scientific">Lichenibacterium minor</name>
    <dbReference type="NCBI Taxonomy" id="2316528"/>
    <lineage>
        <taxon>Bacteria</taxon>
        <taxon>Pseudomonadati</taxon>
        <taxon>Pseudomonadota</taxon>
        <taxon>Alphaproteobacteria</taxon>
        <taxon>Hyphomicrobiales</taxon>
        <taxon>Lichenihabitantaceae</taxon>
        <taxon>Lichenibacterium</taxon>
    </lineage>
</organism>
<reference evidence="2 3" key="1">
    <citation type="submission" date="2018-12" db="EMBL/GenBank/DDBJ databases">
        <authorList>
            <person name="Grouzdev D.S."/>
            <person name="Krutkina M.S."/>
        </authorList>
    </citation>
    <scope>NUCLEOTIDE SEQUENCE [LARGE SCALE GENOMIC DNA]</scope>
    <source>
        <strain evidence="2 3">RmlP026</strain>
    </source>
</reference>
<reference evidence="2 3" key="2">
    <citation type="submission" date="2019-02" db="EMBL/GenBank/DDBJ databases">
        <title>'Lichenibacterium ramalinii' gen. nov. sp. nov., 'Lichenibacterium minor' gen. nov. sp. nov.</title>
        <authorList>
            <person name="Pankratov T."/>
        </authorList>
    </citation>
    <scope>NUCLEOTIDE SEQUENCE [LARGE SCALE GENOMIC DNA]</scope>
    <source>
        <strain evidence="2 3">RmlP026</strain>
    </source>
</reference>
<feature type="compositionally biased region" description="Basic residues" evidence="1">
    <location>
        <begin position="1"/>
        <end position="10"/>
    </location>
</feature>
<proteinExistence type="predicted"/>
<dbReference type="OrthoDB" id="8139441at2"/>
<comment type="caution">
    <text evidence="2">The sequence shown here is derived from an EMBL/GenBank/DDBJ whole genome shotgun (WGS) entry which is preliminary data.</text>
</comment>
<gene>
    <name evidence="2" type="ORF">D3273_07270</name>
</gene>
<dbReference type="Proteomes" id="UP000290759">
    <property type="component" value="Unassembled WGS sequence"/>
</dbReference>
<evidence type="ECO:0000256" key="1">
    <source>
        <dbReference type="SAM" id="MobiDB-lite"/>
    </source>
</evidence>
<evidence type="ECO:0000313" key="2">
    <source>
        <dbReference type="EMBL" id="RYC32536.1"/>
    </source>
</evidence>
<feature type="compositionally biased region" description="Basic and acidic residues" evidence="1">
    <location>
        <begin position="31"/>
        <end position="47"/>
    </location>
</feature>
<keyword evidence="3" id="KW-1185">Reference proteome</keyword>
<evidence type="ECO:0000313" key="3">
    <source>
        <dbReference type="Proteomes" id="UP000290759"/>
    </source>
</evidence>